<dbReference type="PANTHER" id="PTHR43791">
    <property type="entry name" value="PERMEASE-RELATED"/>
    <property type="match status" value="1"/>
</dbReference>
<comment type="caution">
    <text evidence="8">The sequence shown here is derived from an EMBL/GenBank/DDBJ whole genome shotgun (WGS) entry which is preliminary data.</text>
</comment>
<feature type="transmembrane region" description="Helical" evidence="6">
    <location>
        <begin position="351"/>
        <end position="367"/>
    </location>
</feature>
<reference evidence="8 9" key="1">
    <citation type="submission" date="2024-06" db="EMBL/GenBank/DDBJ databases">
        <title>Complete genome of Phlyctema vagabunda strain 19-DSS-EL-015.</title>
        <authorList>
            <person name="Fiorenzani C."/>
        </authorList>
    </citation>
    <scope>NUCLEOTIDE SEQUENCE [LARGE SCALE GENOMIC DNA]</scope>
    <source>
        <strain evidence="8 9">19-DSS-EL-015</strain>
    </source>
</reference>
<evidence type="ECO:0000256" key="3">
    <source>
        <dbReference type="ARBA" id="ARBA00022692"/>
    </source>
</evidence>
<keyword evidence="3 6" id="KW-0812">Transmembrane</keyword>
<comment type="subcellular location">
    <subcellularLocation>
        <location evidence="1">Membrane</location>
        <topology evidence="1">Multi-pass membrane protein</topology>
    </subcellularLocation>
</comment>
<dbReference type="InterPro" id="IPR020846">
    <property type="entry name" value="MFS_dom"/>
</dbReference>
<keyword evidence="4 6" id="KW-1133">Transmembrane helix</keyword>
<evidence type="ECO:0000256" key="1">
    <source>
        <dbReference type="ARBA" id="ARBA00004141"/>
    </source>
</evidence>
<accession>A0ABR4PHM7</accession>
<evidence type="ECO:0000313" key="8">
    <source>
        <dbReference type="EMBL" id="KAL3422835.1"/>
    </source>
</evidence>
<dbReference type="Pfam" id="PF07690">
    <property type="entry name" value="MFS_1"/>
    <property type="match status" value="1"/>
</dbReference>
<organism evidence="8 9">
    <name type="scientific">Phlyctema vagabunda</name>
    <dbReference type="NCBI Taxonomy" id="108571"/>
    <lineage>
        <taxon>Eukaryota</taxon>
        <taxon>Fungi</taxon>
        <taxon>Dikarya</taxon>
        <taxon>Ascomycota</taxon>
        <taxon>Pezizomycotina</taxon>
        <taxon>Leotiomycetes</taxon>
        <taxon>Helotiales</taxon>
        <taxon>Dermateaceae</taxon>
        <taxon>Phlyctema</taxon>
    </lineage>
</organism>
<feature type="transmembrane region" description="Helical" evidence="6">
    <location>
        <begin position="218"/>
        <end position="240"/>
    </location>
</feature>
<evidence type="ECO:0000256" key="5">
    <source>
        <dbReference type="ARBA" id="ARBA00023136"/>
    </source>
</evidence>
<dbReference type="InterPro" id="IPR036259">
    <property type="entry name" value="MFS_trans_sf"/>
</dbReference>
<dbReference type="SUPFAM" id="SSF103473">
    <property type="entry name" value="MFS general substrate transporter"/>
    <property type="match status" value="1"/>
</dbReference>
<dbReference type="Gene3D" id="1.20.1250.20">
    <property type="entry name" value="MFS general substrate transporter like domains"/>
    <property type="match status" value="2"/>
</dbReference>
<feature type="transmembrane region" description="Helical" evidence="6">
    <location>
        <begin position="125"/>
        <end position="144"/>
    </location>
</feature>
<dbReference type="PANTHER" id="PTHR43791:SF54">
    <property type="entry name" value="MAJOR FACILITATOR SUPERFAMILY (MFS) PROFILE DOMAIN-CONTAINING PROTEIN-RELATED"/>
    <property type="match status" value="1"/>
</dbReference>
<feature type="transmembrane region" description="Helical" evidence="6">
    <location>
        <begin position="57"/>
        <end position="76"/>
    </location>
</feature>
<evidence type="ECO:0000256" key="2">
    <source>
        <dbReference type="ARBA" id="ARBA00022448"/>
    </source>
</evidence>
<feature type="transmembrane region" description="Helical" evidence="6">
    <location>
        <begin position="379"/>
        <end position="400"/>
    </location>
</feature>
<keyword evidence="9" id="KW-1185">Reference proteome</keyword>
<dbReference type="EMBL" id="JBFCZG010000004">
    <property type="protein sequence ID" value="KAL3422835.1"/>
    <property type="molecule type" value="Genomic_DNA"/>
</dbReference>
<evidence type="ECO:0000256" key="6">
    <source>
        <dbReference type="SAM" id="Phobius"/>
    </source>
</evidence>
<evidence type="ECO:0000256" key="4">
    <source>
        <dbReference type="ARBA" id="ARBA00022989"/>
    </source>
</evidence>
<dbReference type="InterPro" id="IPR011701">
    <property type="entry name" value="MFS"/>
</dbReference>
<feature type="transmembrane region" description="Helical" evidence="6">
    <location>
        <begin position="445"/>
        <end position="467"/>
    </location>
</feature>
<feature type="transmembrane region" description="Helical" evidence="6">
    <location>
        <begin position="96"/>
        <end position="118"/>
    </location>
</feature>
<feature type="domain" description="Major facilitator superfamily (MFS) profile" evidence="7">
    <location>
        <begin position="57"/>
        <end position="471"/>
    </location>
</feature>
<dbReference type="PROSITE" id="PS50850">
    <property type="entry name" value="MFS"/>
    <property type="match status" value="1"/>
</dbReference>
<dbReference type="Proteomes" id="UP001629113">
    <property type="component" value="Unassembled WGS sequence"/>
</dbReference>
<feature type="transmembrane region" description="Helical" evidence="6">
    <location>
        <begin position="287"/>
        <end position="307"/>
    </location>
</feature>
<feature type="transmembrane region" description="Helical" evidence="6">
    <location>
        <begin position="327"/>
        <end position="344"/>
    </location>
</feature>
<gene>
    <name evidence="8" type="ORF">PVAG01_04582</name>
</gene>
<name>A0ABR4PHM7_9HELO</name>
<feature type="transmembrane region" description="Helical" evidence="6">
    <location>
        <begin position="185"/>
        <end position="206"/>
    </location>
</feature>
<proteinExistence type="predicted"/>
<sequence length="495" mass="54952">MSNRKDTIVGKSPQVDEKAFDRHGTSTSTELSSGVDVVEWVSSEEERALTTKIDLKLLPICGFIFLICFLDRTNIANARLAGLEEGLNMPSTGYNTALWIFYIPFVLAEVPSNMIMSLPNTKPNLFLGIQMLILGVLAMCQGLTRSYSGLLAVRFLMGIVETGLPSGATLLIASYYRKRESPLRFAIFLAFGEAGSCFSGLLAYAITGMNGTSGYEGWRWIFILEGLITIVFSVFIFIFMPNFPTKERGLTEKERTRLLARLENDKGKENTQLSHVAWKNVFFNYKIWLLTLLFFCADMSAGSLAAFNPTILSQLGWRARRAQVMTIPVWIVGIVGALLSSLASGRFNMRWPFILVAICSSVVGWSIHYCQVEPPQVRYFAQFLISFGTFVQMPLYIGLLTANLRGRAFQSFGTALQFGLGNCANFVSSNVFISKQAPRYPVGFGTGLGITVASFPLMLVTMTIFYLHNKKVRGKSAALAPGEELDDQTDYIYVI</sequence>
<evidence type="ECO:0000259" key="7">
    <source>
        <dbReference type="PROSITE" id="PS50850"/>
    </source>
</evidence>
<feature type="transmembrane region" description="Helical" evidence="6">
    <location>
        <begin position="412"/>
        <end position="433"/>
    </location>
</feature>
<evidence type="ECO:0000313" key="9">
    <source>
        <dbReference type="Proteomes" id="UP001629113"/>
    </source>
</evidence>
<keyword evidence="2" id="KW-0813">Transport</keyword>
<protein>
    <submittedName>
        <fullName evidence="8">Transporter-like protein</fullName>
    </submittedName>
</protein>
<feature type="transmembrane region" description="Helical" evidence="6">
    <location>
        <begin position="150"/>
        <end position="173"/>
    </location>
</feature>
<keyword evidence="5 6" id="KW-0472">Membrane</keyword>